<feature type="region of interest" description="Disordered" evidence="8">
    <location>
        <begin position="199"/>
        <end position="225"/>
    </location>
</feature>
<dbReference type="GeneID" id="14905653"/>
<comment type="subcellular location">
    <subcellularLocation>
        <location evidence="1 7">Nucleus</location>
    </subcellularLocation>
</comment>
<dbReference type="GO" id="GO:0005681">
    <property type="term" value="C:spliceosomal complex"/>
    <property type="evidence" value="ECO:0007669"/>
    <property type="project" value="UniProtKB-UniRule"/>
</dbReference>
<feature type="compositionally biased region" description="Low complexity" evidence="8">
    <location>
        <begin position="214"/>
        <end position="223"/>
    </location>
</feature>
<comment type="subunit">
    <text evidence="7">Associated with the spliceosome.</text>
</comment>
<dbReference type="RefSeq" id="XP_004030791.1">
    <property type="nucleotide sequence ID" value="XM_004030743.1"/>
</dbReference>
<dbReference type="PANTHER" id="PTHR12942">
    <property type="entry name" value="STEP II SPLICING FACTOR SLU7"/>
    <property type="match status" value="1"/>
</dbReference>
<evidence type="ECO:0000256" key="2">
    <source>
        <dbReference type="ARBA" id="ARBA00007203"/>
    </source>
</evidence>
<comment type="function">
    <text evidence="7">Involved in pre-mRNA splicing.</text>
</comment>
<comment type="similarity">
    <text evidence="2 7">Belongs to the SLU7 family.</text>
</comment>
<dbReference type="eggNOG" id="KOG2560">
    <property type="taxonomic scope" value="Eukaryota"/>
</dbReference>
<evidence type="ECO:0000256" key="6">
    <source>
        <dbReference type="ARBA" id="ARBA00023242"/>
    </source>
</evidence>
<dbReference type="InterPro" id="IPR039974">
    <property type="entry name" value="Splicing_factor_SLU7"/>
</dbReference>
<organism evidence="10 11">
    <name type="scientific">Ichthyophthirius multifiliis</name>
    <name type="common">White spot disease agent</name>
    <name type="synonym">Ich</name>
    <dbReference type="NCBI Taxonomy" id="5932"/>
    <lineage>
        <taxon>Eukaryota</taxon>
        <taxon>Sar</taxon>
        <taxon>Alveolata</taxon>
        <taxon>Ciliophora</taxon>
        <taxon>Intramacronucleata</taxon>
        <taxon>Oligohymenophorea</taxon>
        <taxon>Hymenostomatida</taxon>
        <taxon>Ophryoglenina</taxon>
        <taxon>Ichthyophthirius</taxon>
    </lineage>
</organism>
<accession>G0QYY4</accession>
<keyword evidence="6 7" id="KW-0539">Nucleus</keyword>
<dbReference type="AlphaFoldDB" id="G0QYY4"/>
<dbReference type="EMBL" id="GL984132">
    <property type="protein sequence ID" value="EGR29555.1"/>
    <property type="molecule type" value="Genomic_DNA"/>
</dbReference>
<feature type="domain" description="Pre-mRNA-splicing factor SLU7" evidence="9">
    <location>
        <begin position="1"/>
        <end position="137"/>
    </location>
</feature>
<keyword evidence="11" id="KW-1185">Reference proteome</keyword>
<name>G0QYY4_ICHMU</name>
<dbReference type="PANTHER" id="PTHR12942:SF2">
    <property type="entry name" value="PRE-MRNA-SPLICING FACTOR SLU7"/>
    <property type="match status" value="1"/>
</dbReference>
<dbReference type="GO" id="GO:0030628">
    <property type="term" value="F:pre-mRNA 3'-splice site binding"/>
    <property type="evidence" value="ECO:0007669"/>
    <property type="project" value="UniProtKB-UniRule"/>
</dbReference>
<dbReference type="InterPro" id="IPR021715">
    <property type="entry name" value="Slu7_dom"/>
</dbReference>
<evidence type="ECO:0000259" key="9">
    <source>
        <dbReference type="Pfam" id="PF11708"/>
    </source>
</evidence>
<dbReference type="OMA" id="HEHLKAP"/>
<protein>
    <recommendedName>
        <fullName evidence="7">Pre-mRNA-splicing factor SLU7</fullName>
    </recommendedName>
</protein>
<proteinExistence type="inferred from homology"/>
<evidence type="ECO:0000256" key="3">
    <source>
        <dbReference type="ARBA" id="ARBA00022664"/>
    </source>
</evidence>
<evidence type="ECO:0000256" key="8">
    <source>
        <dbReference type="SAM" id="MobiDB-lite"/>
    </source>
</evidence>
<evidence type="ECO:0000256" key="5">
    <source>
        <dbReference type="ARBA" id="ARBA00023187"/>
    </source>
</evidence>
<evidence type="ECO:0000313" key="11">
    <source>
        <dbReference type="Proteomes" id="UP000008983"/>
    </source>
</evidence>
<evidence type="ECO:0000313" key="10">
    <source>
        <dbReference type="EMBL" id="EGR29555.1"/>
    </source>
</evidence>
<sequence length="263" mass="30532">MRENPNPNDLNSIFKGENSLRTTGDAVKLINQEKFAWDQVEKNGLSLSSIANPTLTEKVFKEMLDKDKNIKNMKIKQILQVYGGEEHLDVDYDLIVGQTEKYAEYSADGQQLDIYNHKRSKYIEDVFINNHTTVWGSWYSDVLGWGFACCHNNLKDSVCSGDKGKKEALVKEFKIRKQKDEDFKRVKELNEAQKKNDGFKAPMARKKQVDKNENGQQQQVQENGKVKKIEKKESIIIMKKIIKKLLKKILKIIENREKFLMTL</sequence>
<gene>
    <name evidence="10" type="ORF">IMG5_153260</name>
</gene>
<keyword evidence="5 7" id="KW-0508">mRNA splicing</keyword>
<dbReference type="Pfam" id="PF11708">
    <property type="entry name" value="Slu7"/>
    <property type="match status" value="1"/>
</dbReference>
<dbReference type="GO" id="GO:0000398">
    <property type="term" value="P:mRNA splicing, via spliceosome"/>
    <property type="evidence" value="ECO:0007669"/>
    <property type="project" value="UniProtKB-UniRule"/>
</dbReference>
<dbReference type="InParanoid" id="G0QYY4"/>
<dbReference type="OrthoDB" id="249612at2759"/>
<evidence type="ECO:0000256" key="1">
    <source>
        <dbReference type="ARBA" id="ARBA00004123"/>
    </source>
</evidence>
<evidence type="ECO:0000256" key="4">
    <source>
        <dbReference type="ARBA" id="ARBA00022728"/>
    </source>
</evidence>
<dbReference type="Proteomes" id="UP000008983">
    <property type="component" value="Unassembled WGS sequence"/>
</dbReference>
<evidence type="ECO:0000256" key="7">
    <source>
        <dbReference type="RuleBase" id="RU367071"/>
    </source>
</evidence>
<dbReference type="STRING" id="857967.G0QYY4"/>
<keyword evidence="4 7" id="KW-0747">Spliceosome</keyword>
<keyword evidence="3 7" id="KW-0507">mRNA processing</keyword>
<reference evidence="10 11" key="1">
    <citation type="submission" date="2011-07" db="EMBL/GenBank/DDBJ databases">
        <authorList>
            <person name="Coyne R."/>
            <person name="Brami D."/>
            <person name="Johnson J."/>
            <person name="Hostetler J."/>
            <person name="Hannick L."/>
            <person name="Clark T."/>
            <person name="Cassidy-Hanley D."/>
            <person name="Inman J."/>
        </authorList>
    </citation>
    <scope>NUCLEOTIDE SEQUENCE [LARGE SCALE GENOMIC DNA]</scope>
    <source>
        <strain evidence="10 11">G5</strain>
    </source>
</reference>